<gene>
    <name evidence="2" type="ORF">EBH_0036660</name>
</gene>
<name>U6LQF4_9EIME</name>
<evidence type="ECO:0000256" key="1">
    <source>
        <dbReference type="SAM" id="MobiDB-lite"/>
    </source>
</evidence>
<feature type="compositionally biased region" description="Low complexity" evidence="1">
    <location>
        <begin position="121"/>
        <end position="149"/>
    </location>
</feature>
<dbReference type="Proteomes" id="UP000030750">
    <property type="component" value="Unassembled WGS sequence"/>
</dbReference>
<dbReference type="OrthoDB" id="347693at2759"/>
<dbReference type="VEuPathDB" id="ToxoDB:EBH_0036660"/>
<proteinExistence type="predicted"/>
<dbReference type="AlphaFoldDB" id="U6LQF4"/>
<sequence>MALSVGFTFRGGGIYAAAAYSLCYGLLWGLPEAASSECMKPKFEGGWVEGISAPQRPYSSHPRAADEEDEEEGRGPGSSFPTKPGEMNEEETARGGGDNGFDAPYLEFDGSLEGGEGEGLRGCCGPATTATTLPTSLTTTTTTIPGLNPLDEDPHPPPFLPRDPNQWDSQDPLPQGELWLSSPLTSATTSTTTSPTRPITATATPRPISLNPRYPTRIVEVEGPSPEDRQRCRLWLPVSAITRGESPYLLRGNWGVFVESGEVVVHAFSEKEEGAPLGFGSRLWRLLRSMVYLPLDFYTFRAPLPNACIYSPTDPTSGSAAVGAPEKLSHIVVQLTPDAHATYLPSPSTPPVTPVFADFGWGKFKHLGHCLFGMNVISPVEPESLTFSASARTAAVERRAPYGGPPFRLETLHIPCSCSPERLGLISWWVGRGPLGGPFVLLYVGYDGEGPRRAPDKCKDERIHKVSLPALDGPVNYAEVPFYKKTQ</sequence>
<evidence type="ECO:0000313" key="3">
    <source>
        <dbReference type="Proteomes" id="UP000030750"/>
    </source>
</evidence>
<organism evidence="2 3">
    <name type="scientific">Eimeria brunetti</name>
    <dbReference type="NCBI Taxonomy" id="51314"/>
    <lineage>
        <taxon>Eukaryota</taxon>
        <taxon>Sar</taxon>
        <taxon>Alveolata</taxon>
        <taxon>Apicomplexa</taxon>
        <taxon>Conoidasida</taxon>
        <taxon>Coccidia</taxon>
        <taxon>Eucoccidiorida</taxon>
        <taxon>Eimeriorina</taxon>
        <taxon>Eimeriidae</taxon>
        <taxon>Eimeria</taxon>
    </lineage>
</organism>
<reference evidence="2" key="2">
    <citation type="submission" date="2013-10" db="EMBL/GenBank/DDBJ databases">
        <authorList>
            <person name="Aslett M."/>
        </authorList>
    </citation>
    <scope>NUCLEOTIDE SEQUENCE [LARGE SCALE GENOMIC DNA]</scope>
    <source>
        <strain evidence="2">Houghton</strain>
    </source>
</reference>
<reference evidence="2" key="1">
    <citation type="submission" date="2013-10" db="EMBL/GenBank/DDBJ databases">
        <title>Genomic analysis of the causative agents of coccidiosis in chickens.</title>
        <authorList>
            <person name="Reid A.J."/>
            <person name="Blake D."/>
            <person name="Billington K."/>
            <person name="Browne H."/>
            <person name="Dunn M."/>
            <person name="Hung S."/>
            <person name="Kawahara F."/>
            <person name="Miranda-Saavedra D."/>
            <person name="Mourier T."/>
            <person name="Nagra H."/>
            <person name="Otto T.D."/>
            <person name="Rawlings N."/>
            <person name="Sanchez A."/>
            <person name="Sanders M."/>
            <person name="Subramaniam C."/>
            <person name="Tay Y."/>
            <person name="Dear P."/>
            <person name="Doerig C."/>
            <person name="Gruber A."/>
            <person name="Parkinson J."/>
            <person name="Shirley M."/>
            <person name="Wan K.L."/>
            <person name="Berriman M."/>
            <person name="Tomley F."/>
            <person name="Pain A."/>
        </authorList>
    </citation>
    <scope>NUCLEOTIDE SEQUENCE [LARGE SCALE GENOMIC DNA]</scope>
    <source>
        <strain evidence="2">Houghton</strain>
    </source>
</reference>
<accession>U6LQF4</accession>
<keyword evidence="3" id="KW-1185">Reference proteome</keyword>
<feature type="region of interest" description="Disordered" evidence="1">
    <location>
        <begin position="51"/>
        <end position="211"/>
    </location>
</feature>
<evidence type="ECO:0000313" key="2">
    <source>
        <dbReference type="EMBL" id="CDJ50829.1"/>
    </source>
</evidence>
<dbReference type="EMBL" id="HG712444">
    <property type="protein sequence ID" value="CDJ50829.1"/>
    <property type="molecule type" value="Genomic_DNA"/>
</dbReference>
<feature type="compositionally biased region" description="Low complexity" evidence="1">
    <location>
        <begin position="180"/>
        <end position="209"/>
    </location>
</feature>
<protein>
    <submittedName>
        <fullName evidence="2">Uncharacterized protein</fullName>
    </submittedName>
</protein>